<sequence length="305" mass="34557">MVIVLVNLIVLLTLYLSLCFVFARSMGIVKCIDPAKAYEKENRKHFLDGYKNWNYEEYVIRSFDGYELHTTYVPSAIPSKKFVILIHSSTYCRIGGIKYFNIFRKLGYNGILFDLRGHGDNKKSASTWGRKESKDLLSVIDDTVRRFGDDITIGVHGECLGGVTALTALKYHPNISFVIADSCYNSLYSLLCKLAQQIAHVSPKLFDPAVVFFRLMFGYSYKKIFTKDSLKGNTVPICFIQGDSDCVVPVEDTMELEGSTNGYTEMHIFEGADHTRNILADSRRYEEIVEGFLYRVNCLELAATA</sequence>
<dbReference type="InterPro" id="IPR029058">
    <property type="entry name" value="AB_hydrolase_fold"/>
</dbReference>
<dbReference type="InterPro" id="IPR001375">
    <property type="entry name" value="Peptidase_S9_cat"/>
</dbReference>
<name>A0A1H9R574_BUTFI</name>
<dbReference type="EMBL" id="FOGJ01000009">
    <property type="protein sequence ID" value="SER67757.1"/>
    <property type="molecule type" value="Genomic_DNA"/>
</dbReference>
<proteinExistence type="predicted"/>
<evidence type="ECO:0000313" key="2">
    <source>
        <dbReference type="EMBL" id="SER67757.1"/>
    </source>
</evidence>
<evidence type="ECO:0000313" key="3">
    <source>
        <dbReference type="Proteomes" id="UP000182584"/>
    </source>
</evidence>
<dbReference type="eggNOG" id="COG1073">
    <property type="taxonomic scope" value="Bacteria"/>
</dbReference>
<dbReference type="Pfam" id="PF00326">
    <property type="entry name" value="Peptidase_S9"/>
    <property type="match status" value="1"/>
</dbReference>
<dbReference type="SUPFAM" id="SSF53474">
    <property type="entry name" value="alpha/beta-Hydrolases"/>
    <property type="match status" value="1"/>
</dbReference>
<dbReference type="AlphaFoldDB" id="A0A1H9R574"/>
<reference evidence="2 3" key="1">
    <citation type="submission" date="2016-10" db="EMBL/GenBank/DDBJ databases">
        <authorList>
            <person name="de Groot N.N."/>
        </authorList>
    </citation>
    <scope>NUCLEOTIDE SEQUENCE [LARGE SCALE GENOMIC DNA]</scope>
    <source>
        <strain evidence="2 3">AR40</strain>
    </source>
</reference>
<evidence type="ECO:0000259" key="1">
    <source>
        <dbReference type="Pfam" id="PF00326"/>
    </source>
</evidence>
<accession>A0A1H9R574</accession>
<dbReference type="RefSeq" id="WP_242952704.1">
    <property type="nucleotide sequence ID" value="NZ_FOGJ01000009.1"/>
</dbReference>
<dbReference type="InterPro" id="IPR052920">
    <property type="entry name" value="DNA-binding_regulatory"/>
</dbReference>
<dbReference type="Proteomes" id="UP000182584">
    <property type="component" value="Unassembled WGS sequence"/>
</dbReference>
<dbReference type="PANTHER" id="PTHR43358:SF4">
    <property type="entry name" value="ALPHA_BETA HYDROLASE FOLD-1 DOMAIN-CONTAINING PROTEIN"/>
    <property type="match status" value="1"/>
</dbReference>
<protein>
    <recommendedName>
        <fullName evidence="1">Peptidase S9 prolyl oligopeptidase catalytic domain-containing protein</fullName>
    </recommendedName>
</protein>
<organism evidence="2 3">
    <name type="scientific">Butyrivibrio fibrisolvens</name>
    <dbReference type="NCBI Taxonomy" id="831"/>
    <lineage>
        <taxon>Bacteria</taxon>
        <taxon>Bacillati</taxon>
        <taxon>Bacillota</taxon>
        <taxon>Clostridia</taxon>
        <taxon>Lachnospirales</taxon>
        <taxon>Lachnospiraceae</taxon>
        <taxon>Butyrivibrio</taxon>
    </lineage>
</organism>
<dbReference type="Gene3D" id="3.40.50.1820">
    <property type="entry name" value="alpha/beta hydrolase"/>
    <property type="match status" value="1"/>
</dbReference>
<gene>
    <name evidence="2" type="ORF">SAMN04487884_10944</name>
</gene>
<dbReference type="PANTHER" id="PTHR43358">
    <property type="entry name" value="ALPHA/BETA-HYDROLASE"/>
    <property type="match status" value="1"/>
</dbReference>
<feature type="domain" description="Peptidase S9 prolyl oligopeptidase catalytic" evidence="1">
    <location>
        <begin position="101"/>
        <end position="277"/>
    </location>
</feature>